<dbReference type="EMBL" id="QDKH01000006">
    <property type="protein sequence ID" value="PWC17667.1"/>
    <property type="molecule type" value="Genomic_DNA"/>
</dbReference>
<comment type="caution">
    <text evidence="1">The sequence shown here is derived from an EMBL/GenBank/DDBJ whole genome shotgun (WGS) entry which is preliminary data.</text>
</comment>
<keyword evidence="2" id="KW-1185">Reference proteome</keyword>
<proteinExistence type="predicted"/>
<protein>
    <submittedName>
        <fullName evidence="1">Uncharacterized protein</fullName>
    </submittedName>
</protein>
<dbReference type="Proteomes" id="UP000296159">
    <property type="component" value="Unassembled WGS sequence"/>
</dbReference>
<gene>
    <name evidence="1" type="ORF">DDT56_05255</name>
</gene>
<evidence type="ECO:0000313" key="1">
    <source>
        <dbReference type="EMBL" id="PWC17667.1"/>
    </source>
</evidence>
<accession>A0A2U1U7Q4</accession>
<dbReference type="AlphaFoldDB" id="A0A2U1U7Q4"/>
<organism evidence="1 2">
    <name type="scientific">Brenneria corticis</name>
    <dbReference type="NCBI Taxonomy" id="2173106"/>
    <lineage>
        <taxon>Bacteria</taxon>
        <taxon>Pseudomonadati</taxon>
        <taxon>Pseudomonadota</taxon>
        <taxon>Gammaproteobacteria</taxon>
        <taxon>Enterobacterales</taxon>
        <taxon>Pectobacteriaceae</taxon>
        <taxon>Brenneria</taxon>
    </lineage>
</organism>
<sequence length="68" mass="8163">MWLENVFFLFHFRSPLMKFSRLKIKQRKHFIREPLPRQGLLGDGLQERVLWLLALARPPLLYASASQR</sequence>
<reference evidence="1 2" key="1">
    <citation type="submission" date="2018-04" db="EMBL/GenBank/DDBJ databases">
        <title>Brenneria corticis sp.nov.</title>
        <authorList>
            <person name="Li Y."/>
        </authorList>
    </citation>
    <scope>NUCLEOTIDE SEQUENCE [LARGE SCALE GENOMIC DNA]</scope>
    <source>
        <strain evidence="1 2">CFCC 11842</strain>
    </source>
</reference>
<evidence type="ECO:0000313" key="2">
    <source>
        <dbReference type="Proteomes" id="UP000296159"/>
    </source>
</evidence>
<name>A0A2U1U7Q4_9GAMM</name>